<protein>
    <submittedName>
        <fullName evidence="1">Uncharacterized protein</fullName>
    </submittedName>
</protein>
<organism evidence="1 2">
    <name type="scientific">Naganishia cerealis</name>
    <dbReference type="NCBI Taxonomy" id="610337"/>
    <lineage>
        <taxon>Eukaryota</taxon>
        <taxon>Fungi</taxon>
        <taxon>Dikarya</taxon>
        <taxon>Basidiomycota</taxon>
        <taxon>Agaricomycotina</taxon>
        <taxon>Tremellomycetes</taxon>
        <taxon>Filobasidiales</taxon>
        <taxon>Filobasidiaceae</taxon>
        <taxon>Naganishia</taxon>
    </lineage>
</organism>
<evidence type="ECO:0000313" key="2">
    <source>
        <dbReference type="Proteomes" id="UP001241377"/>
    </source>
</evidence>
<sequence length="370" mass="41320">MSLADKSIIEQFLSKRDTCSTDNEYDGEHDGARISAIFVIMASSAFGAFLPLLSSRYSFIRLPPWVFFIAKFFGSGVIIATAFIHLLEPAADALGNECLGGTFAEYPWAFGICLMTLFALFFAELMVFRMVDKKIEGQNESNAHSHFGDEALYTKKDSDEEEEHEQDNTSTSKKDSQQYPSHFLHANEHQDPENIGTLVNREDKEQYYGQLVAVFVLEFGILFHSIFIGLALAVAGDEFVSLYIVLVFHQMFEGLGLGTRIATATWPKDKRYTPWLMSLGYTLCTPIAIAIGLGVRHSYPPESRRALITNGVFDSISAGILIYTGVVELMAHEFLYSNEFKGDAGFKKMLQAYFVMCWGAGLMALLGKWA</sequence>
<comment type="caution">
    <text evidence="1">The sequence shown here is derived from an EMBL/GenBank/DDBJ whole genome shotgun (WGS) entry which is preliminary data.</text>
</comment>
<gene>
    <name evidence="1" type="ORF">QFC19_006947</name>
</gene>
<evidence type="ECO:0000313" key="1">
    <source>
        <dbReference type="EMBL" id="KAJ9097002.1"/>
    </source>
</evidence>
<dbReference type="Proteomes" id="UP001241377">
    <property type="component" value="Unassembled WGS sequence"/>
</dbReference>
<proteinExistence type="predicted"/>
<keyword evidence="2" id="KW-1185">Reference proteome</keyword>
<name>A0ACC2VDK0_9TREE</name>
<reference evidence="1" key="1">
    <citation type="submission" date="2023-04" db="EMBL/GenBank/DDBJ databases">
        <title>Draft Genome sequencing of Naganishia species isolated from polar environments using Oxford Nanopore Technology.</title>
        <authorList>
            <person name="Leo P."/>
            <person name="Venkateswaran K."/>
        </authorList>
    </citation>
    <scope>NUCLEOTIDE SEQUENCE</scope>
    <source>
        <strain evidence="1">MNA-CCFEE 5261</strain>
    </source>
</reference>
<accession>A0ACC2VDK0</accession>
<dbReference type="EMBL" id="JASBWR010000089">
    <property type="protein sequence ID" value="KAJ9097002.1"/>
    <property type="molecule type" value="Genomic_DNA"/>
</dbReference>